<dbReference type="PANTHER" id="PTHR33643:SF1">
    <property type="entry name" value="UREASE ACCESSORY PROTEIN D"/>
    <property type="match status" value="1"/>
</dbReference>
<keyword evidence="2 3" id="KW-0143">Chaperone</keyword>
<dbReference type="InterPro" id="IPR002669">
    <property type="entry name" value="UreD"/>
</dbReference>
<comment type="subunit">
    <text evidence="3">UreD, UreF and UreG form a complex that acts as a GTP-hydrolysis-dependent molecular chaperone, activating the urease apoprotein by helping to assemble the nickel containing metallocenter of UreC. The UreE protein probably delivers the nickel.</text>
</comment>
<dbReference type="HAMAP" id="MF_01384">
    <property type="entry name" value="UreD"/>
    <property type="match status" value="1"/>
</dbReference>
<dbReference type="Pfam" id="PF01774">
    <property type="entry name" value="UreD"/>
    <property type="match status" value="1"/>
</dbReference>
<evidence type="ECO:0000256" key="2">
    <source>
        <dbReference type="ARBA" id="ARBA00023186"/>
    </source>
</evidence>
<keyword evidence="3" id="KW-0996">Nickel insertion</keyword>
<dbReference type="GO" id="GO:0016151">
    <property type="term" value="F:nickel cation binding"/>
    <property type="evidence" value="ECO:0007669"/>
    <property type="project" value="UniProtKB-UniRule"/>
</dbReference>
<evidence type="ECO:0000256" key="1">
    <source>
        <dbReference type="ARBA" id="ARBA00007177"/>
    </source>
</evidence>
<dbReference type="EMBL" id="CP162551">
    <property type="protein sequence ID" value="XDI37946.1"/>
    <property type="molecule type" value="Genomic_DNA"/>
</dbReference>
<dbReference type="GO" id="GO:0005737">
    <property type="term" value="C:cytoplasm"/>
    <property type="evidence" value="ECO:0007669"/>
    <property type="project" value="UniProtKB-SubCell"/>
</dbReference>
<protein>
    <recommendedName>
        <fullName evidence="3">Urease accessory protein UreD</fullName>
    </recommendedName>
</protein>
<accession>A0AB39BVM3</accession>
<evidence type="ECO:0000256" key="3">
    <source>
        <dbReference type="HAMAP-Rule" id="MF_01384"/>
    </source>
</evidence>
<comment type="subcellular location">
    <subcellularLocation>
        <location evidence="3">Cytoplasm</location>
    </subcellularLocation>
</comment>
<dbReference type="RefSeq" id="WP_368505272.1">
    <property type="nucleotide sequence ID" value="NZ_CP162551.1"/>
</dbReference>
<name>A0AB39BVM3_9BACI</name>
<proteinExistence type="inferred from homology"/>
<evidence type="ECO:0000313" key="4">
    <source>
        <dbReference type="EMBL" id="XDI37946.1"/>
    </source>
</evidence>
<organism evidence="4">
    <name type="scientific">Alkalihalophilus sp. As8PL</name>
    <dbReference type="NCBI Taxonomy" id="3237103"/>
    <lineage>
        <taxon>Bacteria</taxon>
        <taxon>Bacillati</taxon>
        <taxon>Bacillota</taxon>
        <taxon>Bacilli</taxon>
        <taxon>Bacillales</taxon>
        <taxon>Bacillaceae</taxon>
        <taxon>Alkalihalophilus</taxon>
    </lineage>
</organism>
<reference evidence="4" key="1">
    <citation type="submission" date="2024-07" db="EMBL/GenBank/DDBJ databases">
        <title>Identification and characteristics of an arsenic-resistant bacterial isolate, which belongs to a novel species.</title>
        <authorList>
            <person name="Juszczyk A."/>
            <person name="Kowalczyk A."/>
            <person name="Was K."/>
            <person name="Kosowicz W."/>
            <person name="Budzyn A."/>
            <person name="Latowski D."/>
        </authorList>
    </citation>
    <scope>NUCLEOTIDE SEQUENCE</scope>
    <source>
        <strain evidence="4">As8PL</strain>
    </source>
</reference>
<dbReference type="PANTHER" id="PTHR33643">
    <property type="entry name" value="UREASE ACCESSORY PROTEIN D"/>
    <property type="match status" value="1"/>
</dbReference>
<keyword evidence="3" id="KW-0963">Cytoplasm</keyword>
<comment type="similarity">
    <text evidence="1 3">Belongs to the UreD family.</text>
</comment>
<gene>
    <name evidence="3" type="primary">ureD</name>
    <name evidence="4" type="ORF">AB3N04_06420</name>
</gene>
<sequence length="271" mass="31225">MTATGVLEVTATKKAQKTTLRSCFYEGALKITRPVYLDPYSPTIYLIHVGGGYVNGDEYLTSIQLEDGAEMSVTTQSSTKVYRTPSAPVLQKTDIRLGKESVLEYIPDPLIAYQDAKFIQQTTVHLEEDSTLIYSDIITPGWAKDGRLFQYDWIRSKLEVYKNDRMILYDHLLLEPDEEFDGLMQMDGFTHVGMFLVVDQRVDKKWINKLYEVLSAEEADVSFGISKLPDNGCIIRVLGYNSYVIEKLIVKAHDWIRERLLEKEVIRWRKY</sequence>
<dbReference type="AlphaFoldDB" id="A0AB39BVM3"/>
<comment type="function">
    <text evidence="3">Required for maturation of urease via the functional incorporation of the urease nickel metallocenter.</text>
</comment>